<comment type="caution">
    <text evidence="2">The sequence shown here is derived from an EMBL/GenBank/DDBJ whole genome shotgun (WGS) entry which is preliminary data.</text>
</comment>
<dbReference type="InterPro" id="IPR050312">
    <property type="entry name" value="IolE/XylAMocC-like"/>
</dbReference>
<evidence type="ECO:0000259" key="1">
    <source>
        <dbReference type="Pfam" id="PF01261"/>
    </source>
</evidence>
<dbReference type="InterPro" id="IPR013022">
    <property type="entry name" value="Xyl_isomerase-like_TIM-brl"/>
</dbReference>
<dbReference type="InterPro" id="IPR019546">
    <property type="entry name" value="TAT_signal_bac_arc"/>
</dbReference>
<feature type="non-terminal residue" evidence="2">
    <location>
        <position position="273"/>
    </location>
</feature>
<gene>
    <name evidence="2" type="ORF">S06H3_35276</name>
</gene>
<dbReference type="Pfam" id="PF01261">
    <property type="entry name" value="AP_endonuc_2"/>
    <property type="match status" value="1"/>
</dbReference>
<dbReference type="NCBIfam" id="TIGR01409">
    <property type="entry name" value="TAT_signal_seq"/>
    <property type="match status" value="1"/>
</dbReference>
<evidence type="ECO:0000313" key="2">
    <source>
        <dbReference type="EMBL" id="GAI21721.1"/>
    </source>
</evidence>
<dbReference type="PANTHER" id="PTHR12110:SF48">
    <property type="entry name" value="BLL3656 PROTEIN"/>
    <property type="match status" value="1"/>
</dbReference>
<accession>X1MUK5</accession>
<dbReference type="AlphaFoldDB" id="X1MUK5"/>
<protein>
    <recommendedName>
        <fullName evidence="1">Xylose isomerase-like TIM barrel domain-containing protein</fullName>
    </recommendedName>
</protein>
<sequence>LKFGVPLSHKLVRDLEISLQREEMIMEQNRLSRRRFIAGAGAAIGTAVTAGGITVAQDANKTSSKRTVPFSYCFNTSTILGQKLSLDREIEITAKAGYDSIEPWVNKIHEYAKGGGNLNELRRRISNLGLTVESAISFSRWIVDDDAERAKALEQNKRDMDALAQIGGKRIAAPPAGATRTAGLDLMKAAERYRVLLELGDETGVVPQVEVWGSSKNLHRLGQAMFVVIESGHPKACLLPDVYHIYKGGSDFNGLKLLSTRAIQVFHLNDYPA</sequence>
<dbReference type="EMBL" id="BARV01021271">
    <property type="protein sequence ID" value="GAI21721.1"/>
    <property type="molecule type" value="Genomic_DNA"/>
</dbReference>
<name>X1MUK5_9ZZZZ</name>
<dbReference type="InterPro" id="IPR036237">
    <property type="entry name" value="Xyl_isomerase-like_sf"/>
</dbReference>
<dbReference type="PANTHER" id="PTHR12110">
    <property type="entry name" value="HYDROXYPYRUVATE ISOMERASE"/>
    <property type="match status" value="1"/>
</dbReference>
<feature type="non-terminal residue" evidence="2">
    <location>
        <position position="1"/>
    </location>
</feature>
<feature type="domain" description="Xylose isomerase-like TIM barrel" evidence="1">
    <location>
        <begin position="91"/>
        <end position="272"/>
    </location>
</feature>
<reference evidence="2" key="1">
    <citation type="journal article" date="2014" name="Front. Microbiol.">
        <title>High frequency of phylogenetically diverse reductive dehalogenase-homologous genes in deep subseafloor sedimentary metagenomes.</title>
        <authorList>
            <person name="Kawai M."/>
            <person name="Futagami T."/>
            <person name="Toyoda A."/>
            <person name="Takaki Y."/>
            <person name="Nishi S."/>
            <person name="Hori S."/>
            <person name="Arai W."/>
            <person name="Tsubouchi T."/>
            <person name="Morono Y."/>
            <person name="Uchiyama I."/>
            <person name="Ito T."/>
            <person name="Fujiyama A."/>
            <person name="Inagaki F."/>
            <person name="Takami H."/>
        </authorList>
    </citation>
    <scope>NUCLEOTIDE SEQUENCE</scope>
    <source>
        <strain evidence="2">Expedition CK06-06</strain>
    </source>
</reference>
<dbReference type="SUPFAM" id="SSF51658">
    <property type="entry name" value="Xylose isomerase-like"/>
    <property type="match status" value="1"/>
</dbReference>
<proteinExistence type="predicted"/>
<organism evidence="2">
    <name type="scientific">marine sediment metagenome</name>
    <dbReference type="NCBI Taxonomy" id="412755"/>
    <lineage>
        <taxon>unclassified sequences</taxon>
        <taxon>metagenomes</taxon>
        <taxon>ecological metagenomes</taxon>
    </lineage>
</organism>
<dbReference type="Gene3D" id="3.20.20.150">
    <property type="entry name" value="Divalent-metal-dependent TIM barrel enzymes"/>
    <property type="match status" value="1"/>
</dbReference>